<comment type="similarity">
    <text evidence="2 8">Belongs to the PHP hydrolase family. HisK subfamily.</text>
</comment>
<evidence type="ECO:0000256" key="5">
    <source>
        <dbReference type="ARBA" id="ARBA00022801"/>
    </source>
</evidence>
<keyword evidence="4 8" id="KW-0028">Amino-acid biosynthesis</keyword>
<reference evidence="10" key="1">
    <citation type="submission" date="2020-05" db="EMBL/GenBank/DDBJ databases">
        <title>Phylogenomic resolution of chytrid fungi.</title>
        <authorList>
            <person name="Stajich J.E."/>
            <person name="Amses K."/>
            <person name="Simmons R."/>
            <person name="Seto K."/>
            <person name="Myers J."/>
            <person name="Bonds A."/>
            <person name="Quandt C.A."/>
            <person name="Barry K."/>
            <person name="Liu P."/>
            <person name="Grigoriev I."/>
            <person name="Longcore J.E."/>
            <person name="James T.Y."/>
        </authorList>
    </citation>
    <scope>NUCLEOTIDE SEQUENCE</scope>
    <source>
        <strain evidence="10">JEL0476</strain>
    </source>
</reference>
<comment type="caution">
    <text evidence="10">The sequence shown here is derived from an EMBL/GenBank/DDBJ whole genome shotgun (WGS) entry which is preliminary data.</text>
</comment>
<evidence type="ECO:0000256" key="1">
    <source>
        <dbReference type="ARBA" id="ARBA00004970"/>
    </source>
</evidence>
<dbReference type="GO" id="GO:0005737">
    <property type="term" value="C:cytoplasm"/>
    <property type="evidence" value="ECO:0007669"/>
    <property type="project" value="TreeGrafter"/>
</dbReference>
<keyword evidence="5 8" id="KW-0378">Hydrolase</keyword>
<keyword evidence="6 8" id="KW-0368">Histidine biosynthesis</keyword>
<keyword evidence="11" id="KW-1185">Reference proteome</keyword>
<dbReference type="SUPFAM" id="SSF89550">
    <property type="entry name" value="PHP domain-like"/>
    <property type="match status" value="1"/>
</dbReference>
<evidence type="ECO:0000256" key="2">
    <source>
        <dbReference type="ARBA" id="ARBA00009152"/>
    </source>
</evidence>
<dbReference type="GO" id="GO:0000105">
    <property type="term" value="P:L-histidine biosynthetic process"/>
    <property type="evidence" value="ECO:0007669"/>
    <property type="project" value="UniProtKB-UniRule"/>
</dbReference>
<evidence type="ECO:0000256" key="7">
    <source>
        <dbReference type="ARBA" id="ARBA00049158"/>
    </source>
</evidence>
<protein>
    <recommendedName>
        <fullName evidence="3 8">Histidinol-phosphatase</fullName>
        <shortName evidence="8">HolPase</shortName>
        <ecNumber evidence="3 8">3.1.3.15</ecNumber>
    </recommendedName>
</protein>
<dbReference type="PANTHER" id="PTHR21039:SF0">
    <property type="entry name" value="HISTIDINOL-PHOSPHATASE"/>
    <property type="match status" value="1"/>
</dbReference>
<name>A0AAD5U7W8_9FUNG</name>
<dbReference type="GO" id="GO:0004401">
    <property type="term" value="F:histidinol-phosphatase activity"/>
    <property type="evidence" value="ECO:0007669"/>
    <property type="project" value="UniProtKB-UniRule"/>
</dbReference>
<evidence type="ECO:0000259" key="9">
    <source>
        <dbReference type="Pfam" id="PF02811"/>
    </source>
</evidence>
<sequence length="305" mass="36274">MFLLTAADIFSEHIPRFSNKDLYPDESELTYQDLIERFNKFIKRARELKLKYKNEITLLIGMETEYIVDNKKDKEIEDKVIFATINEYKIKYCLDYVVGSENDAYLVHHGNGYPIDYSSEKYNLAENFLASADLNVENSEYAKTKNLIKIYFQHQYQVIKNLNKPDVIGHFDLCRIFRKDFKFDQEILQQININLDLIKKKDLLIEINSRAWKKNLDSAYPFKDILRLMIEKDIKFTLSDDAHGPDDVGMHYDKLYQYLNLMNINRVYSIEVNVNTGLKSYQPYHNILENQFWKSFVSNQKNNIF</sequence>
<dbReference type="PANTHER" id="PTHR21039">
    <property type="entry name" value="HISTIDINOL PHOSPHATASE-RELATED"/>
    <property type="match status" value="1"/>
</dbReference>
<evidence type="ECO:0000256" key="6">
    <source>
        <dbReference type="ARBA" id="ARBA00023102"/>
    </source>
</evidence>
<evidence type="ECO:0000313" key="11">
    <source>
        <dbReference type="Proteomes" id="UP001211065"/>
    </source>
</evidence>
<proteinExistence type="inferred from homology"/>
<organism evidence="10 11">
    <name type="scientific">Clydaea vesicula</name>
    <dbReference type="NCBI Taxonomy" id="447962"/>
    <lineage>
        <taxon>Eukaryota</taxon>
        <taxon>Fungi</taxon>
        <taxon>Fungi incertae sedis</taxon>
        <taxon>Chytridiomycota</taxon>
        <taxon>Chytridiomycota incertae sedis</taxon>
        <taxon>Chytridiomycetes</taxon>
        <taxon>Lobulomycetales</taxon>
        <taxon>Lobulomycetaceae</taxon>
        <taxon>Clydaea</taxon>
    </lineage>
</organism>
<dbReference type="Proteomes" id="UP001211065">
    <property type="component" value="Unassembled WGS sequence"/>
</dbReference>
<dbReference type="InterPro" id="IPR004013">
    <property type="entry name" value="PHP_dom"/>
</dbReference>
<dbReference type="Gene3D" id="3.20.20.140">
    <property type="entry name" value="Metal-dependent hydrolases"/>
    <property type="match status" value="1"/>
</dbReference>
<comment type="catalytic activity">
    <reaction evidence="7 8">
        <text>L-histidinol phosphate + H2O = L-histidinol + phosphate</text>
        <dbReference type="Rhea" id="RHEA:14465"/>
        <dbReference type="ChEBI" id="CHEBI:15377"/>
        <dbReference type="ChEBI" id="CHEBI:43474"/>
        <dbReference type="ChEBI" id="CHEBI:57699"/>
        <dbReference type="ChEBI" id="CHEBI:57980"/>
        <dbReference type="EC" id="3.1.3.15"/>
    </reaction>
</comment>
<evidence type="ECO:0000256" key="4">
    <source>
        <dbReference type="ARBA" id="ARBA00022605"/>
    </source>
</evidence>
<dbReference type="EC" id="3.1.3.15" evidence="3 8"/>
<evidence type="ECO:0000256" key="8">
    <source>
        <dbReference type="RuleBase" id="RU366003"/>
    </source>
</evidence>
<accession>A0AAD5U7W8</accession>
<dbReference type="NCBIfam" id="TIGR01856">
    <property type="entry name" value="hisJ_fam"/>
    <property type="match status" value="1"/>
</dbReference>
<dbReference type="EMBL" id="JADGJW010000113">
    <property type="protein sequence ID" value="KAJ3223901.1"/>
    <property type="molecule type" value="Genomic_DNA"/>
</dbReference>
<gene>
    <name evidence="10" type="primary">HIS2</name>
    <name evidence="10" type="ORF">HK099_000562</name>
</gene>
<evidence type="ECO:0000256" key="3">
    <source>
        <dbReference type="ARBA" id="ARBA00013085"/>
    </source>
</evidence>
<evidence type="ECO:0000313" key="10">
    <source>
        <dbReference type="EMBL" id="KAJ3223901.1"/>
    </source>
</evidence>
<dbReference type="InterPro" id="IPR016195">
    <property type="entry name" value="Pol/histidinol_Pase-like"/>
</dbReference>
<feature type="domain" description="PHP" evidence="9">
    <location>
        <begin position="10"/>
        <end position="209"/>
    </location>
</feature>
<dbReference type="Pfam" id="PF02811">
    <property type="entry name" value="PHP"/>
    <property type="match status" value="1"/>
</dbReference>
<dbReference type="InterPro" id="IPR010140">
    <property type="entry name" value="Histidinol_P_phosphatase_HisJ"/>
</dbReference>
<comment type="pathway">
    <text evidence="1 8">Amino-acid biosynthesis; L-histidine biosynthesis; L-histidine from 5-phospho-alpha-D-ribose 1-diphosphate: step 8/9.</text>
</comment>
<dbReference type="AlphaFoldDB" id="A0AAD5U7W8"/>